<protein>
    <submittedName>
        <fullName evidence="2">YjfA family protein</fullName>
    </submittedName>
</protein>
<keyword evidence="3" id="KW-1185">Reference proteome</keyword>
<proteinExistence type="predicted"/>
<dbReference type="EMBL" id="JBHSFN010000007">
    <property type="protein sequence ID" value="MFC4587108.1"/>
    <property type="molecule type" value="Genomic_DNA"/>
</dbReference>
<dbReference type="RefSeq" id="WP_262844565.1">
    <property type="nucleotide sequence ID" value="NZ_JANZYP010000030.1"/>
</dbReference>
<organism evidence="2 3">
    <name type="scientific">Sphaerisporangium corydalis</name>
    <dbReference type="NCBI Taxonomy" id="1441875"/>
    <lineage>
        <taxon>Bacteria</taxon>
        <taxon>Bacillati</taxon>
        <taxon>Actinomycetota</taxon>
        <taxon>Actinomycetes</taxon>
        <taxon>Streptosporangiales</taxon>
        <taxon>Streptosporangiaceae</taxon>
        <taxon>Sphaerisporangium</taxon>
    </lineage>
</organism>
<name>A0ABV9ED56_9ACTN</name>
<accession>A0ABV9ED56</accession>
<feature type="signal peptide" evidence="1">
    <location>
        <begin position="1"/>
        <end position="27"/>
    </location>
</feature>
<reference evidence="3" key="1">
    <citation type="journal article" date="2019" name="Int. J. Syst. Evol. Microbiol.">
        <title>The Global Catalogue of Microorganisms (GCM) 10K type strain sequencing project: providing services to taxonomists for standard genome sequencing and annotation.</title>
        <authorList>
            <consortium name="The Broad Institute Genomics Platform"/>
            <consortium name="The Broad Institute Genome Sequencing Center for Infectious Disease"/>
            <person name="Wu L."/>
            <person name="Ma J."/>
        </authorList>
    </citation>
    <scope>NUCLEOTIDE SEQUENCE [LARGE SCALE GENOMIC DNA]</scope>
    <source>
        <strain evidence="3">CCUG 49560</strain>
    </source>
</reference>
<feature type="chain" id="PRO_5045652909" evidence="1">
    <location>
        <begin position="28"/>
        <end position="149"/>
    </location>
</feature>
<comment type="caution">
    <text evidence="2">The sequence shown here is derived from an EMBL/GenBank/DDBJ whole genome shotgun (WGS) entry which is preliminary data.</text>
</comment>
<keyword evidence="1" id="KW-0732">Signal</keyword>
<evidence type="ECO:0000313" key="3">
    <source>
        <dbReference type="Proteomes" id="UP001595891"/>
    </source>
</evidence>
<dbReference type="Proteomes" id="UP001595891">
    <property type="component" value="Unassembled WGS sequence"/>
</dbReference>
<sequence>MRIWQSLLALALVPAICVLGLTTPAAASATAAPCGPVCDGQDPNTFHNCASGAINVLNPVAGLQLRYSPACQTTWGKFSGDCSCQVDYFEIQSYYNKTGGALRASSRDRAPTNSSATVMLDDYHLYNQVCISYSNDDGATHQVRCTGRY</sequence>
<dbReference type="Pfam" id="PF10901">
    <property type="entry name" value="DUF2690"/>
    <property type="match status" value="1"/>
</dbReference>
<gene>
    <name evidence="2" type="ORF">ACFO8L_13530</name>
</gene>
<dbReference type="InterPro" id="IPR021224">
    <property type="entry name" value="DUF2690"/>
</dbReference>
<evidence type="ECO:0000313" key="2">
    <source>
        <dbReference type="EMBL" id="MFC4587108.1"/>
    </source>
</evidence>
<evidence type="ECO:0000256" key="1">
    <source>
        <dbReference type="SAM" id="SignalP"/>
    </source>
</evidence>